<organism evidence="1 2">
    <name type="scientific">Aphis craccivora</name>
    <name type="common">Cowpea aphid</name>
    <dbReference type="NCBI Taxonomy" id="307492"/>
    <lineage>
        <taxon>Eukaryota</taxon>
        <taxon>Metazoa</taxon>
        <taxon>Ecdysozoa</taxon>
        <taxon>Arthropoda</taxon>
        <taxon>Hexapoda</taxon>
        <taxon>Insecta</taxon>
        <taxon>Pterygota</taxon>
        <taxon>Neoptera</taxon>
        <taxon>Paraneoptera</taxon>
        <taxon>Hemiptera</taxon>
        <taxon>Sternorrhyncha</taxon>
        <taxon>Aphidomorpha</taxon>
        <taxon>Aphidoidea</taxon>
        <taxon>Aphididae</taxon>
        <taxon>Aphidini</taxon>
        <taxon>Aphis</taxon>
        <taxon>Aphis</taxon>
    </lineage>
</organism>
<comment type="caution">
    <text evidence="1">The sequence shown here is derived from an EMBL/GenBank/DDBJ whole genome shotgun (WGS) entry which is preliminary data.</text>
</comment>
<dbReference type="OrthoDB" id="6616702at2759"/>
<proteinExistence type="predicted"/>
<feature type="non-terminal residue" evidence="1">
    <location>
        <position position="1"/>
    </location>
</feature>
<accession>A0A6G0Y2L9</accession>
<evidence type="ECO:0000313" key="2">
    <source>
        <dbReference type="Proteomes" id="UP000478052"/>
    </source>
</evidence>
<reference evidence="1 2" key="1">
    <citation type="submission" date="2019-08" db="EMBL/GenBank/DDBJ databases">
        <title>Whole genome of Aphis craccivora.</title>
        <authorList>
            <person name="Voronova N.V."/>
            <person name="Shulinski R.S."/>
            <person name="Bandarenka Y.V."/>
            <person name="Zhorov D.G."/>
            <person name="Warner D."/>
        </authorList>
    </citation>
    <scope>NUCLEOTIDE SEQUENCE [LARGE SCALE GENOMIC DNA]</scope>
    <source>
        <strain evidence="1">180601</strain>
        <tissue evidence="1">Whole Body</tissue>
    </source>
</reference>
<sequence length="101" mass="11136">EIVAITNAAGFHLRKWVANDDRILSGITNEVNDPFRVLNVDGNAVKTLGLSWVPNNDTYTYKFDNVNNGKVITKRTVLSAIATVFDPFSLIGPIVVKAKYV</sequence>
<dbReference type="AlphaFoldDB" id="A0A6G0Y2L9"/>
<dbReference type="PANTHER" id="PTHR47331">
    <property type="entry name" value="PHD-TYPE DOMAIN-CONTAINING PROTEIN"/>
    <property type="match status" value="1"/>
</dbReference>
<evidence type="ECO:0000313" key="1">
    <source>
        <dbReference type="EMBL" id="KAF0747904.1"/>
    </source>
</evidence>
<dbReference type="Proteomes" id="UP000478052">
    <property type="component" value="Unassembled WGS sequence"/>
</dbReference>
<dbReference type="Pfam" id="PF05380">
    <property type="entry name" value="Peptidase_A17"/>
    <property type="match status" value="1"/>
</dbReference>
<keyword evidence="2" id="KW-1185">Reference proteome</keyword>
<dbReference type="EMBL" id="VUJU01006675">
    <property type="protein sequence ID" value="KAF0747904.1"/>
    <property type="molecule type" value="Genomic_DNA"/>
</dbReference>
<protein>
    <submittedName>
        <fullName evidence="1">Uncharacterized protein</fullName>
    </submittedName>
</protein>
<dbReference type="InterPro" id="IPR008042">
    <property type="entry name" value="Retrotrans_Pao"/>
</dbReference>
<name>A0A6G0Y2L9_APHCR</name>
<gene>
    <name evidence="1" type="ORF">FWK35_00028124</name>
</gene>